<feature type="region of interest" description="Disordered" evidence="1">
    <location>
        <begin position="46"/>
        <end position="70"/>
    </location>
</feature>
<sequence length="70" mass="7993">MKHIPLENLEQIMGNSNTKKEGEDNILEDFEETNNVNDTEMTMVKQERTSSSAPPNPNHPEILEILLDNN</sequence>
<dbReference type="AlphaFoldDB" id="A0A7J7G118"/>
<reference evidence="2 3" key="2">
    <citation type="submission" date="2020-07" db="EMBL/GenBank/DDBJ databases">
        <title>Genome assembly of wild tea tree DASZ reveals pedigree and selection history of tea varieties.</title>
        <authorList>
            <person name="Zhang W."/>
        </authorList>
    </citation>
    <scope>NUCLEOTIDE SEQUENCE [LARGE SCALE GENOMIC DNA]</scope>
    <source>
        <strain evidence="3">cv. G240</strain>
        <tissue evidence="2">Leaf</tissue>
    </source>
</reference>
<proteinExistence type="predicted"/>
<gene>
    <name evidence="2" type="ORF">HYC85_029125</name>
</gene>
<dbReference type="Proteomes" id="UP000593564">
    <property type="component" value="Unassembled WGS sequence"/>
</dbReference>
<name>A0A7J7G118_CAMSI</name>
<protein>
    <submittedName>
        <fullName evidence="2">Uncharacterized protein</fullName>
    </submittedName>
</protein>
<comment type="caution">
    <text evidence="2">The sequence shown here is derived from an EMBL/GenBank/DDBJ whole genome shotgun (WGS) entry which is preliminary data.</text>
</comment>
<evidence type="ECO:0000313" key="3">
    <source>
        <dbReference type="Proteomes" id="UP000593564"/>
    </source>
</evidence>
<organism evidence="2 3">
    <name type="scientific">Camellia sinensis</name>
    <name type="common">Tea plant</name>
    <name type="synonym">Thea sinensis</name>
    <dbReference type="NCBI Taxonomy" id="4442"/>
    <lineage>
        <taxon>Eukaryota</taxon>
        <taxon>Viridiplantae</taxon>
        <taxon>Streptophyta</taxon>
        <taxon>Embryophyta</taxon>
        <taxon>Tracheophyta</taxon>
        <taxon>Spermatophyta</taxon>
        <taxon>Magnoliopsida</taxon>
        <taxon>eudicotyledons</taxon>
        <taxon>Gunneridae</taxon>
        <taxon>Pentapetalae</taxon>
        <taxon>asterids</taxon>
        <taxon>Ericales</taxon>
        <taxon>Theaceae</taxon>
        <taxon>Camellia</taxon>
    </lineage>
</organism>
<dbReference type="EMBL" id="JACBKZ010000014">
    <property type="protein sequence ID" value="KAF5932954.1"/>
    <property type="molecule type" value="Genomic_DNA"/>
</dbReference>
<keyword evidence="3" id="KW-1185">Reference proteome</keyword>
<evidence type="ECO:0000313" key="2">
    <source>
        <dbReference type="EMBL" id="KAF5932954.1"/>
    </source>
</evidence>
<accession>A0A7J7G118</accession>
<evidence type="ECO:0000256" key="1">
    <source>
        <dbReference type="SAM" id="MobiDB-lite"/>
    </source>
</evidence>
<reference evidence="3" key="1">
    <citation type="journal article" date="2020" name="Nat. Commun.">
        <title>Genome assembly of wild tea tree DASZ reveals pedigree and selection history of tea varieties.</title>
        <authorList>
            <person name="Zhang W."/>
            <person name="Zhang Y."/>
            <person name="Qiu H."/>
            <person name="Guo Y."/>
            <person name="Wan H."/>
            <person name="Zhang X."/>
            <person name="Scossa F."/>
            <person name="Alseekh S."/>
            <person name="Zhang Q."/>
            <person name="Wang P."/>
            <person name="Xu L."/>
            <person name="Schmidt M.H."/>
            <person name="Jia X."/>
            <person name="Li D."/>
            <person name="Zhu A."/>
            <person name="Guo F."/>
            <person name="Chen W."/>
            <person name="Ni D."/>
            <person name="Usadel B."/>
            <person name="Fernie A.R."/>
            <person name="Wen W."/>
        </authorList>
    </citation>
    <scope>NUCLEOTIDE SEQUENCE [LARGE SCALE GENOMIC DNA]</scope>
    <source>
        <strain evidence="3">cv. G240</strain>
    </source>
</reference>